<dbReference type="AlphaFoldDB" id="A0A559MM23"/>
<organism evidence="2 3">
    <name type="scientific">Lachnellula willkommii</name>
    <dbReference type="NCBI Taxonomy" id="215461"/>
    <lineage>
        <taxon>Eukaryota</taxon>
        <taxon>Fungi</taxon>
        <taxon>Dikarya</taxon>
        <taxon>Ascomycota</taxon>
        <taxon>Pezizomycotina</taxon>
        <taxon>Leotiomycetes</taxon>
        <taxon>Helotiales</taxon>
        <taxon>Lachnaceae</taxon>
        <taxon>Lachnellula</taxon>
    </lineage>
</organism>
<sequence>MTALDDGRVAEPMILEPEHFVEKVIDNQHLPSNHLPATPPESITKEQQEYTVLEEPNRLGKKIKVITIGGGASALNFAHDIDTNRLDIDLTIYEKNPEIGGTWYENRYPGCACDIPSVVYQLSWAPSAEWGSYYSTAPEILAYFKKLAVENDLLKYVRLSHRIVGAWWEEDSKEWRVKVQRGDNPDNVFEDRCNVLVNASGVLNKWKWPNIKGRETFQGPMLHSANWDDSVSLAGKTVAVIGSGSSAVQIVPNILPGSLHRYQSHIEIADFQTVVGKLKCFIRSSSWVTAGFGSSFAGKDGGNFKYTEAQKKILAEEPETSLRYRKNIESEISSRFRFILNGSQEQATARAFAESEMRRKLAAKPELAEAIIPKDFAVGCRRPTPGNGYLEALCQDDVDIVLGGIAEITPEGIKTADGKEHKVDIIVCATGFDVSWKPAYPTIGRGGKSLSEEWKDIPSTYLSITVPNFPNYLSEFDPLGIRRHNTNMNLVFNGPFGPYGHGSFLPITEVISKHFIQMIEKMAYEHVTSFEPTQEAVADFEEHRRTFIPRTAWSQPCRSWFKQGTIDGEVMMWPGSRIHFFENMLKPRWEDYHLQTAHKNRFRYLGNGFSAREFDGRDLSWYLGLLEGKDEQVVFKKEDIARLLDV</sequence>
<evidence type="ECO:0000313" key="3">
    <source>
        <dbReference type="Proteomes" id="UP000315522"/>
    </source>
</evidence>
<evidence type="ECO:0000256" key="1">
    <source>
        <dbReference type="ARBA" id="ARBA00010139"/>
    </source>
</evidence>
<keyword evidence="2" id="KW-0503">Monooxygenase</keyword>
<reference evidence="2 3" key="1">
    <citation type="submission" date="2018-05" db="EMBL/GenBank/DDBJ databases">
        <title>Genome sequencing and assembly of the regulated plant pathogen Lachnellula willkommii and related sister species for the development of diagnostic species identification markers.</title>
        <authorList>
            <person name="Giroux E."/>
            <person name="Bilodeau G."/>
        </authorList>
    </citation>
    <scope>NUCLEOTIDE SEQUENCE [LARGE SCALE GENOMIC DNA]</scope>
    <source>
        <strain evidence="2 3">CBS 172.35</strain>
    </source>
</reference>
<dbReference type="PANTHER" id="PTHR42877:SF7">
    <property type="entry name" value="FLAVIN-BINDING MONOOXYGENASE-RELATED"/>
    <property type="match status" value="1"/>
</dbReference>
<evidence type="ECO:0000313" key="2">
    <source>
        <dbReference type="EMBL" id="TVY94016.1"/>
    </source>
</evidence>
<keyword evidence="2" id="KW-0560">Oxidoreductase</keyword>
<accession>A0A559MM23</accession>
<protein>
    <submittedName>
        <fullName evidence="2">Putative sterigmatocystin biosynthesis monooxygenase</fullName>
    </submittedName>
</protein>
<comment type="caution">
    <text evidence="2">The sequence shown here is derived from an EMBL/GenBank/DDBJ whole genome shotgun (WGS) entry which is preliminary data.</text>
</comment>
<proteinExistence type="inferred from homology"/>
<dbReference type="InterPro" id="IPR036188">
    <property type="entry name" value="FAD/NAD-bd_sf"/>
</dbReference>
<dbReference type="PANTHER" id="PTHR42877">
    <property type="entry name" value="L-ORNITHINE N(5)-MONOOXYGENASE-RELATED"/>
    <property type="match status" value="1"/>
</dbReference>
<dbReference type="InterPro" id="IPR051209">
    <property type="entry name" value="FAD-bind_Monooxygenase_sf"/>
</dbReference>
<gene>
    <name evidence="2" type="primary">stcW_7</name>
    <name evidence="2" type="ORF">LAWI1_G000289</name>
</gene>
<comment type="similarity">
    <text evidence="1">Belongs to the FAD-binding monooxygenase family.</text>
</comment>
<dbReference type="Gene3D" id="3.50.50.60">
    <property type="entry name" value="FAD/NAD(P)-binding domain"/>
    <property type="match status" value="2"/>
</dbReference>
<dbReference type="EMBL" id="QGML01000052">
    <property type="protein sequence ID" value="TVY94016.1"/>
    <property type="molecule type" value="Genomic_DNA"/>
</dbReference>
<dbReference type="Proteomes" id="UP000315522">
    <property type="component" value="Unassembled WGS sequence"/>
</dbReference>
<keyword evidence="3" id="KW-1185">Reference proteome</keyword>
<dbReference type="SUPFAM" id="SSF51905">
    <property type="entry name" value="FAD/NAD(P)-binding domain"/>
    <property type="match status" value="3"/>
</dbReference>
<dbReference type="GO" id="GO:0004497">
    <property type="term" value="F:monooxygenase activity"/>
    <property type="evidence" value="ECO:0007669"/>
    <property type="project" value="UniProtKB-KW"/>
</dbReference>
<name>A0A559MM23_9HELO</name>
<dbReference type="Pfam" id="PF13450">
    <property type="entry name" value="NAD_binding_8"/>
    <property type="match status" value="1"/>
</dbReference>